<dbReference type="SUPFAM" id="SSF53706">
    <property type="entry name" value="Formate dehydrogenase/DMSO reductase, domains 1-3"/>
    <property type="match status" value="1"/>
</dbReference>
<comment type="caution">
    <text evidence="7">The sequence shown here is derived from an EMBL/GenBank/DDBJ whole genome shotgun (WGS) entry which is preliminary data.</text>
</comment>
<dbReference type="Pfam" id="PF04879">
    <property type="entry name" value="Molybdop_Fe4S4"/>
    <property type="match status" value="1"/>
</dbReference>
<accession>E2ZAB7</accession>
<dbReference type="PANTHER" id="PTHR43105:SF14">
    <property type="entry name" value="FORMATE DEHYDROGENASE H"/>
    <property type="match status" value="1"/>
</dbReference>
<dbReference type="SMART" id="SM00926">
    <property type="entry name" value="Molybdop_Fe4S4"/>
    <property type="match status" value="1"/>
</dbReference>
<dbReference type="GO" id="GO:0046872">
    <property type="term" value="F:metal ion binding"/>
    <property type="evidence" value="ECO:0007669"/>
    <property type="project" value="UniProtKB-KW"/>
</dbReference>
<protein>
    <submittedName>
        <fullName evidence="7">Molybdopterin oxidoreductase Fe4S4 domain protein</fullName>
    </submittedName>
</protein>
<organism evidence="7 8">
    <name type="scientific">Megasphaera micronuciformis F0359</name>
    <dbReference type="NCBI Taxonomy" id="706434"/>
    <lineage>
        <taxon>Bacteria</taxon>
        <taxon>Bacillati</taxon>
        <taxon>Bacillota</taxon>
        <taxon>Negativicutes</taxon>
        <taxon>Veillonellales</taxon>
        <taxon>Veillonellaceae</taxon>
        <taxon>Megasphaera</taxon>
    </lineage>
</organism>
<name>E2ZAB7_9FIRM</name>
<evidence type="ECO:0000313" key="7">
    <source>
        <dbReference type="EMBL" id="EFQ04879.1"/>
    </source>
</evidence>
<dbReference type="Gene3D" id="2.20.25.90">
    <property type="entry name" value="ADC-like domains"/>
    <property type="match status" value="1"/>
</dbReference>
<gene>
    <name evidence="7" type="ORF">HMPREF9429_00377</name>
</gene>
<dbReference type="PANTHER" id="PTHR43105">
    <property type="entry name" value="RESPIRATORY NITRATE REDUCTASE"/>
    <property type="match status" value="1"/>
</dbReference>
<dbReference type="STRING" id="706434.HMPREF9429_00377"/>
<dbReference type="InterPro" id="IPR006963">
    <property type="entry name" value="Mopterin_OxRdtase_4Fe-4S_dom"/>
</dbReference>
<evidence type="ECO:0000259" key="6">
    <source>
        <dbReference type="PROSITE" id="PS51669"/>
    </source>
</evidence>
<dbReference type="eggNOG" id="COG3383">
    <property type="taxonomic scope" value="Bacteria"/>
</dbReference>
<dbReference type="Proteomes" id="UP000003195">
    <property type="component" value="Unassembled WGS sequence"/>
</dbReference>
<keyword evidence="4" id="KW-0408">Iron</keyword>
<feature type="domain" description="4Fe-4S Mo/W bis-MGD-type" evidence="6">
    <location>
        <begin position="13"/>
        <end position="71"/>
    </location>
</feature>
<dbReference type="PROSITE" id="PS51669">
    <property type="entry name" value="4FE4S_MOW_BIS_MGD"/>
    <property type="match status" value="1"/>
</dbReference>
<dbReference type="InterPro" id="IPR050123">
    <property type="entry name" value="Prok_molybdopt-oxidoreductase"/>
</dbReference>
<dbReference type="AlphaFoldDB" id="E2ZAB7"/>
<evidence type="ECO:0000256" key="1">
    <source>
        <dbReference type="ARBA" id="ARBA00022485"/>
    </source>
</evidence>
<evidence type="ECO:0000256" key="3">
    <source>
        <dbReference type="ARBA" id="ARBA00023002"/>
    </source>
</evidence>
<dbReference type="GO" id="GO:0016020">
    <property type="term" value="C:membrane"/>
    <property type="evidence" value="ECO:0007669"/>
    <property type="project" value="TreeGrafter"/>
</dbReference>
<reference evidence="7 8" key="1">
    <citation type="submission" date="2010-08" db="EMBL/GenBank/DDBJ databases">
        <authorList>
            <person name="Weinstock G."/>
            <person name="Sodergren E."/>
            <person name="Clifton S."/>
            <person name="Fulton L."/>
            <person name="Fulton B."/>
            <person name="Courtney L."/>
            <person name="Fronick C."/>
            <person name="Harrison M."/>
            <person name="Strong C."/>
            <person name="Farmer C."/>
            <person name="Delahaunty K."/>
            <person name="Markovic C."/>
            <person name="Hall O."/>
            <person name="Minx P."/>
            <person name="Tomlinson C."/>
            <person name="Mitreva M."/>
            <person name="Hou S."/>
            <person name="Chen J."/>
            <person name="Wollam A."/>
            <person name="Pepin K.H."/>
            <person name="Johnson M."/>
            <person name="Bhonagiri V."/>
            <person name="Zhang X."/>
            <person name="Suruliraj S."/>
            <person name="Warren W."/>
            <person name="Chinwalla A."/>
            <person name="Mardis E.R."/>
            <person name="Wilson R.K."/>
        </authorList>
    </citation>
    <scope>NUCLEOTIDE SEQUENCE [LARGE SCALE GENOMIC DNA]</scope>
    <source>
        <strain evidence="7 8">F0359</strain>
    </source>
</reference>
<keyword evidence="5" id="KW-0411">Iron-sulfur</keyword>
<dbReference type="EMBL" id="AECS01000010">
    <property type="protein sequence ID" value="EFQ04879.1"/>
    <property type="molecule type" value="Genomic_DNA"/>
</dbReference>
<evidence type="ECO:0000256" key="2">
    <source>
        <dbReference type="ARBA" id="ARBA00022723"/>
    </source>
</evidence>
<dbReference type="GO" id="GO:0003954">
    <property type="term" value="F:NADH dehydrogenase activity"/>
    <property type="evidence" value="ECO:0007669"/>
    <property type="project" value="TreeGrafter"/>
</dbReference>
<keyword evidence="1" id="KW-0004">4Fe-4S</keyword>
<dbReference type="Pfam" id="PF00384">
    <property type="entry name" value="Molybdopterin"/>
    <property type="match status" value="1"/>
</dbReference>
<dbReference type="GO" id="GO:0022904">
    <property type="term" value="P:respiratory electron transport chain"/>
    <property type="evidence" value="ECO:0007669"/>
    <property type="project" value="TreeGrafter"/>
</dbReference>
<sequence>MRLLKEVNHHMSYETITTVCPYCGTGCLIDCTVDRENNRVIEAKGSPHGVNNDGRLCLKGLYGWDYLNDPKILTKRIRTPLIRRGGKGAPLKPATWEEAIQYTADRLKAIIKEYGPDTVMGAGSARGPGNEVGYLTQKFMRAVIGTNNVDHCARI</sequence>
<keyword evidence="2" id="KW-0479">Metal-binding</keyword>
<dbReference type="GO" id="GO:0051539">
    <property type="term" value="F:4 iron, 4 sulfur cluster binding"/>
    <property type="evidence" value="ECO:0007669"/>
    <property type="project" value="UniProtKB-KW"/>
</dbReference>
<dbReference type="HOGENOM" id="CLU_061371_2_1_9"/>
<dbReference type="Gene3D" id="3.40.50.740">
    <property type="match status" value="1"/>
</dbReference>
<evidence type="ECO:0000313" key="8">
    <source>
        <dbReference type="Proteomes" id="UP000003195"/>
    </source>
</evidence>
<evidence type="ECO:0000256" key="5">
    <source>
        <dbReference type="ARBA" id="ARBA00023014"/>
    </source>
</evidence>
<evidence type="ECO:0000256" key="4">
    <source>
        <dbReference type="ARBA" id="ARBA00023004"/>
    </source>
</evidence>
<keyword evidence="8" id="KW-1185">Reference proteome</keyword>
<dbReference type="InterPro" id="IPR006656">
    <property type="entry name" value="Mopterin_OxRdtase"/>
</dbReference>
<keyword evidence="3" id="KW-0560">Oxidoreductase</keyword>
<proteinExistence type="predicted"/>